<dbReference type="Pfam" id="PF13884">
    <property type="entry name" value="Peptidase_S74"/>
    <property type="match status" value="1"/>
</dbReference>
<reference evidence="4 5" key="1">
    <citation type="submission" date="2021-03" db="EMBL/GenBank/DDBJ databases">
        <authorList>
            <person name="Kim M.K."/>
        </authorList>
    </citation>
    <scope>NUCLEOTIDE SEQUENCE [LARGE SCALE GENOMIC DNA]</scope>
    <source>
        <strain evidence="4 5">BT442</strain>
    </source>
</reference>
<dbReference type="PROSITE" id="PS51688">
    <property type="entry name" value="ICA"/>
    <property type="match status" value="1"/>
</dbReference>
<dbReference type="InterPro" id="IPR030392">
    <property type="entry name" value="S74_ICA"/>
</dbReference>
<accession>A0ABS3QNW5</accession>
<feature type="chain" id="PRO_5046424961" evidence="2">
    <location>
        <begin position="25"/>
        <end position="516"/>
    </location>
</feature>
<evidence type="ECO:0000256" key="1">
    <source>
        <dbReference type="SAM" id="Coils"/>
    </source>
</evidence>
<organism evidence="4 5">
    <name type="scientific">Hymenobacter negativus</name>
    <dbReference type="NCBI Taxonomy" id="2795026"/>
    <lineage>
        <taxon>Bacteria</taxon>
        <taxon>Pseudomonadati</taxon>
        <taxon>Bacteroidota</taxon>
        <taxon>Cytophagia</taxon>
        <taxon>Cytophagales</taxon>
        <taxon>Hymenobacteraceae</taxon>
        <taxon>Hymenobacter</taxon>
    </lineage>
</organism>
<dbReference type="Gene3D" id="1.10.10.10">
    <property type="entry name" value="Winged helix-like DNA-binding domain superfamily/Winged helix DNA-binding domain"/>
    <property type="match status" value="1"/>
</dbReference>
<feature type="domain" description="Peptidase S74" evidence="3">
    <location>
        <begin position="359"/>
        <end position="476"/>
    </location>
</feature>
<proteinExistence type="predicted"/>
<evidence type="ECO:0000256" key="2">
    <source>
        <dbReference type="SAM" id="SignalP"/>
    </source>
</evidence>
<evidence type="ECO:0000313" key="5">
    <source>
        <dbReference type="Proteomes" id="UP000664369"/>
    </source>
</evidence>
<sequence length="516" mass="53799">MKTCFFRWAVALLPVLWLPFAAGAQSVGIGTTVPDAKAALEIKASDRGLLIPRLTAAQRTGIAAPPQGLLVYQTDAPEGFYYVAGSPAAWVFLNPAGGGADNLGNHTATTGLNLQANALTGTGASIGAAVGVGVRADGGLNLGQNGVGNNVLLGFQAGQSLTPTTNGRGNHNQFIGYQSGLNNTTGRDNLFVGFQSGYDNTTGSFNCFNGNGSGSYNTTGSYNNFSGLGSGYHNTTGDNNQFSGYLSGYNNSTGSNNQFIGYQSGYNNSAGGHNVFNGYESGINNTTGNENVFLGYQSGQDNATGSYNTALGAYSGTYQNVVSNSTALGNGAIVTTSNTIQLGNSIFSLRCQVGLTVTSDARFKTDVQANVPGLAFITRLRPVTYRFDAARQAAFNQLPAGLARRAAAVSDSTRRTGFLAQDVEKVAQELGFDFDGLHAPANARDYYGLNYAQFVVPLVRAVQEQQAQIEALKQQATIAQAAAADARTKAAQATAATEAFGARLRRLENSSAQAQQ</sequence>
<evidence type="ECO:0000313" key="4">
    <source>
        <dbReference type="EMBL" id="MBO2012972.1"/>
    </source>
</evidence>
<protein>
    <submittedName>
        <fullName evidence="4">Tail fiber domain-containing protein</fullName>
    </submittedName>
</protein>
<dbReference type="RefSeq" id="WP_208178712.1">
    <property type="nucleotide sequence ID" value="NZ_JAGETZ010000023.1"/>
</dbReference>
<evidence type="ECO:0000259" key="3">
    <source>
        <dbReference type="PROSITE" id="PS51688"/>
    </source>
</evidence>
<name>A0ABS3QNW5_9BACT</name>
<gene>
    <name evidence="4" type="ORF">J4E00_28175</name>
</gene>
<keyword evidence="5" id="KW-1185">Reference proteome</keyword>
<keyword evidence="1" id="KW-0175">Coiled coil</keyword>
<comment type="caution">
    <text evidence="4">The sequence shown here is derived from an EMBL/GenBank/DDBJ whole genome shotgun (WGS) entry which is preliminary data.</text>
</comment>
<feature type="signal peptide" evidence="2">
    <location>
        <begin position="1"/>
        <end position="24"/>
    </location>
</feature>
<dbReference type="Proteomes" id="UP000664369">
    <property type="component" value="Unassembled WGS sequence"/>
</dbReference>
<keyword evidence="2" id="KW-0732">Signal</keyword>
<dbReference type="InterPro" id="IPR036388">
    <property type="entry name" value="WH-like_DNA-bd_sf"/>
</dbReference>
<dbReference type="EMBL" id="JAGETZ010000023">
    <property type="protein sequence ID" value="MBO2012972.1"/>
    <property type="molecule type" value="Genomic_DNA"/>
</dbReference>
<feature type="coiled-coil region" evidence="1">
    <location>
        <begin position="462"/>
        <end position="489"/>
    </location>
</feature>